<dbReference type="RefSeq" id="WP_002653124.1">
    <property type="nucleotide sequence ID" value="NZ_CH672376.1"/>
</dbReference>
<gene>
    <name evidence="1" type="ORF">DSM3645_26144</name>
</gene>
<organism evidence="1 2">
    <name type="scientific">Blastopirellula marina DSM 3645</name>
    <dbReference type="NCBI Taxonomy" id="314230"/>
    <lineage>
        <taxon>Bacteria</taxon>
        <taxon>Pseudomonadati</taxon>
        <taxon>Planctomycetota</taxon>
        <taxon>Planctomycetia</taxon>
        <taxon>Pirellulales</taxon>
        <taxon>Pirellulaceae</taxon>
        <taxon>Blastopirellula</taxon>
    </lineage>
</organism>
<dbReference type="HOGENOM" id="CLU_490648_0_0_0"/>
<evidence type="ECO:0000313" key="2">
    <source>
        <dbReference type="Proteomes" id="UP000004358"/>
    </source>
</evidence>
<dbReference type="Proteomes" id="UP000004358">
    <property type="component" value="Unassembled WGS sequence"/>
</dbReference>
<reference evidence="1 2" key="1">
    <citation type="submission" date="2006-02" db="EMBL/GenBank/DDBJ databases">
        <authorList>
            <person name="Amann R."/>
            <person name="Ferriera S."/>
            <person name="Johnson J."/>
            <person name="Kravitz S."/>
            <person name="Halpern A."/>
            <person name="Remington K."/>
            <person name="Beeson K."/>
            <person name="Tran B."/>
            <person name="Rogers Y.-H."/>
            <person name="Friedman R."/>
            <person name="Venter J.C."/>
        </authorList>
    </citation>
    <scope>NUCLEOTIDE SEQUENCE [LARGE SCALE GENOMIC DNA]</scope>
    <source>
        <strain evidence="1 2">DSM 3645</strain>
    </source>
</reference>
<proteinExistence type="predicted"/>
<evidence type="ECO:0000313" key="1">
    <source>
        <dbReference type="EMBL" id="EAQ79170.1"/>
    </source>
</evidence>
<dbReference type="AlphaFoldDB" id="A3ZWE2"/>
<protein>
    <submittedName>
        <fullName evidence="1">Uncharacterized protein</fullName>
    </submittedName>
</protein>
<sequence length="555" mass="60953">MAARDKAFAEFDITNLYDATVASLSAMANPWATKSLCIATAVQTGGLAIAAAIQDYDDEDAAATEAKEVEAAEAERDRIVEGVKAEVRKEVAEKDLAADRVTREAAVLEQNAGLAPQYDAAPSETNEAPNEVKSEYANLPVDIPENLRRPTETVLIKEEAELEVTAPSEITLTFTAPAPNDNLSYLVPSREQLDALTESERSKGQLALEIAREIRSFRVDIYNLGEEKARITENLRNPNFTLDKEPFRQRSATIDEEVKSKANLVQGNLDILANVYFDAVIEDWSPGATNSGASSYQEFFGGVGAQAALDRVWKENAYGDGPKMESIFVEDFLAVYFAGRSIAQAVMKSYVTVGIRGAATTGAKEVVKEAVDANLEAQYGFSPRVLAEGAVKGAARKYHYLSDSRFWVDGMADISKLSRGRKGGVVLDEEWLEQVEAQLKSLDPDMKLSIDDDTLDDLGFLGGFRAGDKTLLLRSDATLFEAVHELEHAKYFADIGSDAARYLGDVGSASRELEAWRYVLNYAENYPGRLSVLELEKAQVMFNEEFRKIFGVLPR</sequence>
<dbReference type="STRING" id="314230.DSM3645_26144"/>
<dbReference type="EMBL" id="AANZ01000015">
    <property type="protein sequence ID" value="EAQ79170.1"/>
    <property type="molecule type" value="Genomic_DNA"/>
</dbReference>
<name>A3ZWE2_9BACT</name>
<comment type="caution">
    <text evidence="1">The sequence shown here is derived from an EMBL/GenBank/DDBJ whole genome shotgun (WGS) entry which is preliminary data.</text>
</comment>
<accession>A3ZWE2</accession>